<dbReference type="EMBL" id="CP043420">
    <property type="protein sequence ID" value="QEL12260.1"/>
    <property type="molecule type" value="Genomic_DNA"/>
</dbReference>
<dbReference type="PROSITE" id="PS51128">
    <property type="entry name" value="ZF_DKSA_2"/>
    <property type="match status" value="1"/>
</dbReference>
<dbReference type="SUPFAM" id="SSF57716">
    <property type="entry name" value="Glucocorticoid receptor-like (DNA-binding domain)"/>
    <property type="match status" value="1"/>
</dbReference>
<dbReference type="InterPro" id="IPR000962">
    <property type="entry name" value="Znf_DskA_TraR"/>
</dbReference>
<organism evidence="1 2">
    <name type="scientific">Kushneria phosphatilytica</name>
    <dbReference type="NCBI Taxonomy" id="657387"/>
    <lineage>
        <taxon>Bacteria</taxon>
        <taxon>Pseudomonadati</taxon>
        <taxon>Pseudomonadota</taxon>
        <taxon>Gammaproteobacteria</taxon>
        <taxon>Oceanospirillales</taxon>
        <taxon>Halomonadaceae</taxon>
        <taxon>Kushneria</taxon>
    </lineage>
</organism>
<reference evidence="1 2" key="1">
    <citation type="submission" date="2019-08" db="EMBL/GenBank/DDBJ databases">
        <title>Complete genome sequence of Kushneria sp. YCWA18, a halophilic phosphate-solubilizing bacterium isolated from Daqiao saltern in China.</title>
        <authorList>
            <person name="Du G.-X."/>
            <person name="Qu L.-Y."/>
        </authorList>
    </citation>
    <scope>NUCLEOTIDE SEQUENCE [LARGE SCALE GENOMIC DNA]</scope>
    <source>
        <strain evidence="1 2">YCWA18</strain>
    </source>
</reference>
<dbReference type="AlphaFoldDB" id="A0A1S1NVL6"/>
<proteinExistence type="predicted"/>
<dbReference type="PANTHER" id="PTHR38777">
    <property type="entry name" value="FELS-2 PROPHAGE PROTEIN"/>
    <property type="match status" value="1"/>
</dbReference>
<evidence type="ECO:0000313" key="2">
    <source>
        <dbReference type="Proteomes" id="UP000322553"/>
    </source>
</evidence>
<dbReference type="PROSITE" id="PS01102">
    <property type="entry name" value="ZF_DKSA_1"/>
    <property type="match status" value="1"/>
</dbReference>
<protein>
    <submittedName>
        <fullName evidence="1">TraR/DksA family transcriptional regulator</fullName>
    </submittedName>
</protein>
<dbReference type="PANTHER" id="PTHR38777:SF1">
    <property type="entry name" value="DNAK SUPPRESSOR PROTEIN"/>
    <property type="match status" value="1"/>
</dbReference>
<name>A0A1S1NVL6_9GAMM</name>
<dbReference type="KEGG" id="kuy:FY550_14685"/>
<evidence type="ECO:0000313" key="1">
    <source>
        <dbReference type="EMBL" id="QEL12260.1"/>
    </source>
</evidence>
<dbReference type="GO" id="GO:0008270">
    <property type="term" value="F:zinc ion binding"/>
    <property type="evidence" value="ECO:0007669"/>
    <property type="project" value="InterPro"/>
</dbReference>
<dbReference type="OrthoDB" id="962301at2"/>
<sequence>MADAADFATEATARQLEGILASRPKVAPVSFDTECEDCGQEIAPARRQAAPHATTCIECQSIREHRARGMR</sequence>
<dbReference type="InterPro" id="IPR020458">
    <property type="entry name" value="Znf_DskA_TraR_CS"/>
</dbReference>
<dbReference type="Pfam" id="PF01258">
    <property type="entry name" value="zf-dskA_traR"/>
    <property type="match status" value="1"/>
</dbReference>
<dbReference type="GO" id="GO:1900378">
    <property type="term" value="P:positive regulation of secondary metabolite biosynthetic process"/>
    <property type="evidence" value="ECO:0007669"/>
    <property type="project" value="TreeGrafter"/>
</dbReference>
<accession>A0A1S1NVL6</accession>
<dbReference type="STRING" id="657387.BH688_07540"/>
<dbReference type="Gene3D" id="1.20.120.910">
    <property type="entry name" value="DksA, coiled-coil domain"/>
    <property type="match status" value="1"/>
</dbReference>
<dbReference type="RefSeq" id="WP_070978040.1">
    <property type="nucleotide sequence ID" value="NZ_CP043420.1"/>
</dbReference>
<gene>
    <name evidence="1" type="ORF">FY550_14685</name>
</gene>
<keyword evidence="2" id="KW-1185">Reference proteome</keyword>
<dbReference type="Proteomes" id="UP000322553">
    <property type="component" value="Chromosome"/>
</dbReference>